<organism evidence="1 2">
    <name type="scientific">Megasphaera massiliensis</name>
    <dbReference type="NCBI Taxonomy" id="1232428"/>
    <lineage>
        <taxon>Bacteria</taxon>
        <taxon>Bacillati</taxon>
        <taxon>Bacillota</taxon>
        <taxon>Negativicutes</taxon>
        <taxon>Veillonellales</taxon>
        <taxon>Veillonellaceae</taxon>
        <taxon>Megasphaera</taxon>
    </lineage>
</organism>
<name>A0ABT1SVA6_9FIRM</name>
<dbReference type="Proteomes" id="UP001206692">
    <property type="component" value="Unassembled WGS sequence"/>
</dbReference>
<keyword evidence="1" id="KW-0675">Receptor</keyword>
<proteinExistence type="predicted"/>
<evidence type="ECO:0000313" key="1">
    <source>
        <dbReference type="EMBL" id="MCQ5343667.1"/>
    </source>
</evidence>
<reference evidence="1 2" key="1">
    <citation type="submission" date="2022-06" db="EMBL/GenBank/DDBJ databases">
        <title>Isolation of gut microbiota from human fecal samples.</title>
        <authorList>
            <person name="Pamer E.G."/>
            <person name="Barat B."/>
            <person name="Waligurski E."/>
            <person name="Medina S."/>
            <person name="Paddock L."/>
            <person name="Mostad J."/>
        </authorList>
    </citation>
    <scope>NUCLEOTIDE SEQUENCE [LARGE SCALE GENOMIC DNA]</scope>
    <source>
        <strain evidence="1 2">DFI.1.1</strain>
    </source>
</reference>
<accession>A0ABT1SVA6</accession>
<comment type="caution">
    <text evidence="1">The sequence shown here is derived from an EMBL/GenBank/DDBJ whole genome shotgun (WGS) entry which is preliminary data.</text>
</comment>
<protein>
    <submittedName>
        <fullName evidence="1">TonB-dependent receptor</fullName>
    </submittedName>
</protein>
<sequence>HGYTLTNSGRSGKTSCLISGDMERRLYYAFPNGINADKSRGDIAKESLSLRLDQDLTDDTSLSFKA</sequence>
<gene>
    <name evidence="1" type="ORF">NE675_11645</name>
</gene>
<dbReference type="EMBL" id="JANGEW010000069">
    <property type="protein sequence ID" value="MCQ5343667.1"/>
    <property type="molecule type" value="Genomic_DNA"/>
</dbReference>
<feature type="non-terminal residue" evidence="1">
    <location>
        <position position="1"/>
    </location>
</feature>
<keyword evidence="2" id="KW-1185">Reference proteome</keyword>
<evidence type="ECO:0000313" key="2">
    <source>
        <dbReference type="Proteomes" id="UP001206692"/>
    </source>
</evidence>